<name>A0A024UY36_PLAFA</name>
<evidence type="ECO:0000256" key="1">
    <source>
        <dbReference type="SAM" id="Coils"/>
    </source>
</evidence>
<dbReference type="GO" id="GO:0016567">
    <property type="term" value="P:protein ubiquitination"/>
    <property type="evidence" value="ECO:0007669"/>
    <property type="project" value="TreeGrafter"/>
</dbReference>
<evidence type="ECO:0000313" key="2">
    <source>
        <dbReference type="EMBL" id="ETW14920.1"/>
    </source>
</evidence>
<proteinExistence type="predicted"/>
<feature type="coiled-coil region" evidence="1">
    <location>
        <begin position="65"/>
        <end position="159"/>
    </location>
</feature>
<reference evidence="2 3" key="2">
    <citation type="submission" date="2013-02" db="EMBL/GenBank/DDBJ databases">
        <title>The Genome Sequence of Plasmodium falciparum Vietnam Oak-Knoll (FVO).</title>
        <authorList>
            <consortium name="The Broad Institute Genome Sequencing Platform"/>
            <consortium name="The Broad Institute Genome Sequencing Center for Infectious Disease"/>
            <person name="Neafsey D."/>
            <person name="Cheeseman I."/>
            <person name="Volkman S."/>
            <person name="Adams J."/>
            <person name="Walker B."/>
            <person name="Young S.K."/>
            <person name="Zeng Q."/>
            <person name="Gargeya S."/>
            <person name="Fitzgerald M."/>
            <person name="Haas B."/>
            <person name="Abouelleil A."/>
            <person name="Alvarado L."/>
            <person name="Arachchi H.M."/>
            <person name="Berlin A.M."/>
            <person name="Chapman S.B."/>
            <person name="Dewar J."/>
            <person name="Goldberg J."/>
            <person name="Griggs A."/>
            <person name="Gujja S."/>
            <person name="Hansen M."/>
            <person name="Howarth C."/>
            <person name="Imamovic A."/>
            <person name="Larimer J."/>
            <person name="McCowan C."/>
            <person name="Murphy C."/>
            <person name="Neiman D."/>
            <person name="Pearson M."/>
            <person name="Priest M."/>
            <person name="Roberts A."/>
            <person name="Saif S."/>
            <person name="Shea T."/>
            <person name="Sisk P."/>
            <person name="Sykes S."/>
            <person name="Wortman J."/>
            <person name="Nusbaum C."/>
            <person name="Birren B."/>
        </authorList>
    </citation>
    <scope>NUCLEOTIDE SEQUENCE [LARGE SCALE GENOMIC DNA]</scope>
    <source>
        <strain evidence="3">Vietnam Oak-Knoll (FVO)</strain>
    </source>
</reference>
<dbReference type="GO" id="GO:0005737">
    <property type="term" value="C:cytoplasm"/>
    <property type="evidence" value="ECO:0007669"/>
    <property type="project" value="TreeGrafter"/>
</dbReference>
<dbReference type="PANTHER" id="PTHR24007">
    <property type="entry name" value="BRCA1-ASSOCIATED PROTEIN"/>
    <property type="match status" value="1"/>
</dbReference>
<dbReference type="AlphaFoldDB" id="A0A024UY36"/>
<gene>
    <name evidence="2" type="ORF">PFFVO_06182</name>
</gene>
<keyword evidence="1" id="KW-0175">Coiled coil</keyword>
<dbReference type="Proteomes" id="UP000030690">
    <property type="component" value="Unassembled WGS sequence"/>
</dbReference>
<dbReference type="GO" id="GO:0007265">
    <property type="term" value="P:Ras protein signal transduction"/>
    <property type="evidence" value="ECO:0007669"/>
    <property type="project" value="TreeGrafter"/>
</dbReference>
<protein>
    <submittedName>
        <fullName evidence="2">Uncharacterized protein</fullName>
    </submittedName>
</protein>
<reference evidence="2 3" key="1">
    <citation type="submission" date="2013-02" db="EMBL/GenBank/DDBJ databases">
        <title>The Genome Annotation of Plasmodium falciparum Vietnam Oak-Knoll (FVO).</title>
        <authorList>
            <consortium name="The Broad Institute Genome Sequencing Platform"/>
            <consortium name="The Broad Institute Genome Sequencing Center for Infectious Disease"/>
            <person name="Neafsey D."/>
            <person name="Hoffman S."/>
            <person name="Volkman S."/>
            <person name="Rosenthal P."/>
            <person name="Walker B."/>
            <person name="Young S.K."/>
            <person name="Zeng Q."/>
            <person name="Gargeya S."/>
            <person name="Fitzgerald M."/>
            <person name="Haas B."/>
            <person name="Abouelleil A."/>
            <person name="Allen A.W."/>
            <person name="Alvarado L."/>
            <person name="Arachchi H.M."/>
            <person name="Berlin A.M."/>
            <person name="Chapman S.B."/>
            <person name="Gainer-Dewar J."/>
            <person name="Goldberg J."/>
            <person name="Griggs A."/>
            <person name="Gujja S."/>
            <person name="Hansen M."/>
            <person name="Howarth C."/>
            <person name="Imamovic A."/>
            <person name="Ireland A."/>
            <person name="Larimer J."/>
            <person name="McCowan C."/>
            <person name="Murphy C."/>
            <person name="Pearson M."/>
            <person name="Poon T.W."/>
            <person name="Priest M."/>
            <person name="Roberts A."/>
            <person name="Saif S."/>
            <person name="Shea T."/>
            <person name="Sisk P."/>
            <person name="Sykes S."/>
            <person name="Wortman J."/>
            <person name="Nusbaum C."/>
            <person name="Birren B."/>
        </authorList>
    </citation>
    <scope>NUCLEOTIDE SEQUENCE [LARGE SCALE GENOMIC DNA]</scope>
    <source>
        <strain evidence="3">Vietnam Oak-Knoll (FVO)</strain>
    </source>
</reference>
<evidence type="ECO:0000313" key="3">
    <source>
        <dbReference type="Proteomes" id="UP000030690"/>
    </source>
</evidence>
<organism evidence="2 3">
    <name type="scientific">Plasmodium falciparum Vietnam Oak-Knoll</name>
    <name type="common">FVO</name>
    <dbReference type="NCBI Taxonomy" id="1036723"/>
    <lineage>
        <taxon>Eukaryota</taxon>
        <taxon>Sar</taxon>
        <taxon>Alveolata</taxon>
        <taxon>Apicomplexa</taxon>
        <taxon>Aconoidasida</taxon>
        <taxon>Haemosporida</taxon>
        <taxon>Plasmodiidae</taxon>
        <taxon>Plasmodium</taxon>
        <taxon>Plasmodium (Laverania)</taxon>
    </lineage>
</organism>
<dbReference type="PANTHER" id="PTHR24007:SF7">
    <property type="entry name" value="BRCA1-ASSOCIATED PROTEIN"/>
    <property type="match status" value="1"/>
</dbReference>
<sequence length="191" mass="22779">MYSVNVTNHNDEKEIIDKKNIIMYIYEYNQLLCALLESQRNNFLESISDMKKNYENISKDNFNEANKIFKQLKTLQQKNENLKNDIKKKISTLHEKNINNENLKKELQNLELINKKLSDDQKKEINNYEMKAEEKKKIIKEKQQIIRELKQQIADLNFHKQAVSKFSLSQETANSSFMIAEKITQNSRFKK</sequence>
<dbReference type="GO" id="GO:0061630">
    <property type="term" value="F:ubiquitin protein ligase activity"/>
    <property type="evidence" value="ECO:0007669"/>
    <property type="project" value="TreeGrafter"/>
</dbReference>
<dbReference type="EMBL" id="KI925421">
    <property type="protein sequence ID" value="ETW14920.1"/>
    <property type="molecule type" value="Genomic_DNA"/>
</dbReference>
<accession>A0A024UY36</accession>